<feature type="region of interest" description="Disordered" evidence="5">
    <location>
        <begin position="115"/>
        <end position="392"/>
    </location>
</feature>
<dbReference type="PANTHER" id="PTHR17598:SF13">
    <property type="entry name" value="DNA POLYMERASE DELTA SUBUNIT 3"/>
    <property type="match status" value="1"/>
</dbReference>
<comment type="subcellular location">
    <subcellularLocation>
        <location evidence="1">Nucleus</location>
    </subcellularLocation>
</comment>
<dbReference type="Proteomes" id="UP000077266">
    <property type="component" value="Unassembled WGS sequence"/>
</dbReference>
<keyword evidence="7" id="KW-1185">Reference proteome</keyword>
<evidence type="ECO:0000256" key="2">
    <source>
        <dbReference type="ARBA" id="ARBA00017589"/>
    </source>
</evidence>
<evidence type="ECO:0000256" key="4">
    <source>
        <dbReference type="ARBA" id="ARBA00023242"/>
    </source>
</evidence>
<dbReference type="OrthoDB" id="514823at2759"/>
<evidence type="ECO:0000256" key="1">
    <source>
        <dbReference type="ARBA" id="ARBA00004123"/>
    </source>
</evidence>
<accession>A0A165JEP0</accession>
<feature type="compositionally biased region" description="Acidic residues" evidence="5">
    <location>
        <begin position="273"/>
        <end position="294"/>
    </location>
</feature>
<evidence type="ECO:0000256" key="3">
    <source>
        <dbReference type="ARBA" id="ARBA00022705"/>
    </source>
</evidence>
<dbReference type="STRING" id="1314781.A0A165JEP0"/>
<dbReference type="GO" id="GO:0006271">
    <property type="term" value="P:DNA strand elongation involved in DNA replication"/>
    <property type="evidence" value="ECO:0007669"/>
    <property type="project" value="TreeGrafter"/>
</dbReference>
<reference evidence="6 7" key="1">
    <citation type="journal article" date="2016" name="Mol. Biol. Evol.">
        <title>Comparative Genomics of Early-Diverging Mushroom-Forming Fungi Provides Insights into the Origins of Lignocellulose Decay Capabilities.</title>
        <authorList>
            <person name="Nagy L.G."/>
            <person name="Riley R."/>
            <person name="Tritt A."/>
            <person name="Adam C."/>
            <person name="Daum C."/>
            <person name="Floudas D."/>
            <person name="Sun H."/>
            <person name="Yadav J.S."/>
            <person name="Pangilinan J."/>
            <person name="Larsson K.H."/>
            <person name="Matsuura K."/>
            <person name="Barry K."/>
            <person name="Labutti K."/>
            <person name="Kuo R."/>
            <person name="Ohm R.A."/>
            <person name="Bhattacharya S.S."/>
            <person name="Shirouzu T."/>
            <person name="Yoshinaga Y."/>
            <person name="Martin F.M."/>
            <person name="Grigoriev I.V."/>
            <person name="Hibbett D.S."/>
        </authorList>
    </citation>
    <scope>NUCLEOTIDE SEQUENCE [LARGE SCALE GENOMIC DNA]</scope>
    <source>
        <strain evidence="6 7">HHB12029</strain>
    </source>
</reference>
<dbReference type="Pfam" id="PF09507">
    <property type="entry name" value="CDC27"/>
    <property type="match status" value="1"/>
</dbReference>
<dbReference type="InterPro" id="IPR041913">
    <property type="entry name" value="POLD3_sf"/>
</dbReference>
<dbReference type="GO" id="GO:0003887">
    <property type="term" value="F:DNA-directed DNA polymerase activity"/>
    <property type="evidence" value="ECO:0007669"/>
    <property type="project" value="TreeGrafter"/>
</dbReference>
<keyword evidence="3" id="KW-0235">DNA replication</keyword>
<feature type="compositionally biased region" description="Basic and acidic residues" evidence="5">
    <location>
        <begin position="322"/>
        <end position="333"/>
    </location>
</feature>
<name>A0A165JEP0_EXIGL</name>
<dbReference type="InterPro" id="IPR019038">
    <property type="entry name" value="POLD3"/>
</dbReference>
<evidence type="ECO:0000313" key="7">
    <source>
        <dbReference type="Proteomes" id="UP000077266"/>
    </source>
</evidence>
<dbReference type="EMBL" id="KV425968">
    <property type="protein sequence ID" value="KZV94737.1"/>
    <property type="molecule type" value="Genomic_DNA"/>
</dbReference>
<feature type="compositionally biased region" description="Low complexity" evidence="5">
    <location>
        <begin position="125"/>
        <end position="140"/>
    </location>
</feature>
<dbReference type="AlphaFoldDB" id="A0A165JEP0"/>
<dbReference type="GO" id="GO:0006297">
    <property type="term" value="P:nucleotide-excision repair, DNA gap filling"/>
    <property type="evidence" value="ECO:0007669"/>
    <property type="project" value="TreeGrafter"/>
</dbReference>
<sequence>MASASVIALVDRVVRANHEVVTYRAVARDLKISARDAQNELQAYIDASQGAVWATFVVTGDDSNGGRRILLVPQDSLDATKAQFETVASIQVYSLSPASDASFISLAAQRVRASEAKTKTATLRPANAAPVTKKPAPAAKPTEEQKAKPRGVLDFSKAKPKAAPAPAPAPAKPAPAPAPAKKAEAKPPAAMAQPAQAKVKTEPTAEPKKVQPQPSTSRLPKEEEEEEEEEEEKPVVASRKRKMVIDDEEEEEEEAPSKPAARGKPAQRRIQASDDEMDVDETESEPVDIYEDMEPDVKAKRKKGKGGVPMGSNGRPKKRVMKERTITDKKGFEGIEDYSEYETDNDPPEAEKPKATKAKKTAAAPKPKPEAKKTSAKPGQQKMTNFFGKNKK</sequence>
<feature type="compositionally biased region" description="Pro residues" evidence="5">
    <location>
        <begin position="163"/>
        <end position="178"/>
    </location>
</feature>
<gene>
    <name evidence="6" type="ORF">EXIGLDRAFT_766894</name>
</gene>
<feature type="compositionally biased region" description="Acidic residues" evidence="5">
    <location>
        <begin position="334"/>
        <end position="348"/>
    </location>
</feature>
<proteinExistence type="predicted"/>
<evidence type="ECO:0000256" key="5">
    <source>
        <dbReference type="SAM" id="MobiDB-lite"/>
    </source>
</evidence>
<keyword evidence="4" id="KW-0539">Nucleus</keyword>
<protein>
    <recommendedName>
        <fullName evidence="2">DNA polymerase delta subunit 3</fullName>
    </recommendedName>
</protein>
<dbReference type="Gene3D" id="3.90.1030.20">
    <property type="entry name" value="DNA polymerase delta, p66 (Cdc27) subunit, wHTH domain"/>
    <property type="match status" value="1"/>
</dbReference>
<organism evidence="6 7">
    <name type="scientific">Exidia glandulosa HHB12029</name>
    <dbReference type="NCBI Taxonomy" id="1314781"/>
    <lineage>
        <taxon>Eukaryota</taxon>
        <taxon>Fungi</taxon>
        <taxon>Dikarya</taxon>
        <taxon>Basidiomycota</taxon>
        <taxon>Agaricomycotina</taxon>
        <taxon>Agaricomycetes</taxon>
        <taxon>Auriculariales</taxon>
        <taxon>Exidiaceae</taxon>
        <taxon>Exidia</taxon>
    </lineage>
</organism>
<dbReference type="GO" id="GO:1904161">
    <property type="term" value="P:DNA synthesis involved in UV-damage excision repair"/>
    <property type="evidence" value="ECO:0007669"/>
    <property type="project" value="TreeGrafter"/>
</dbReference>
<evidence type="ECO:0000313" key="6">
    <source>
        <dbReference type="EMBL" id="KZV94737.1"/>
    </source>
</evidence>
<feature type="compositionally biased region" description="Acidic residues" evidence="5">
    <location>
        <begin position="222"/>
        <end position="232"/>
    </location>
</feature>
<dbReference type="PANTHER" id="PTHR17598">
    <property type="entry name" value="DNA POLYMERASE DELTA SUBUNIT 3"/>
    <property type="match status" value="1"/>
</dbReference>
<dbReference type="GO" id="GO:0043625">
    <property type="term" value="C:delta DNA polymerase complex"/>
    <property type="evidence" value="ECO:0007669"/>
    <property type="project" value="InterPro"/>
</dbReference>
<dbReference type="InParanoid" id="A0A165JEP0"/>
<feature type="compositionally biased region" description="Basic and acidic residues" evidence="5">
    <location>
        <begin position="199"/>
        <end position="209"/>
    </location>
</feature>
<feature type="compositionally biased region" description="Low complexity" evidence="5">
    <location>
        <begin position="186"/>
        <end position="198"/>
    </location>
</feature>